<dbReference type="EMBL" id="NMUH01003053">
    <property type="protein sequence ID" value="MQM03540.1"/>
    <property type="molecule type" value="Genomic_DNA"/>
</dbReference>
<gene>
    <name evidence="2" type="ORF">Taro_036326</name>
</gene>
<accession>A0A843WLC5</accession>
<comment type="caution">
    <text evidence="2">The sequence shown here is derived from an EMBL/GenBank/DDBJ whole genome shotgun (WGS) entry which is preliminary data.</text>
</comment>
<dbReference type="InterPro" id="IPR056633">
    <property type="entry name" value="DUF7731"/>
</dbReference>
<evidence type="ECO:0000259" key="1">
    <source>
        <dbReference type="Pfam" id="PF24865"/>
    </source>
</evidence>
<proteinExistence type="predicted"/>
<dbReference type="AlphaFoldDB" id="A0A843WLC5"/>
<name>A0A843WLC5_COLES</name>
<dbReference type="PANTHER" id="PTHR34366:SF2">
    <property type="entry name" value="OS07G0289901 PROTEIN"/>
    <property type="match status" value="1"/>
</dbReference>
<evidence type="ECO:0000313" key="2">
    <source>
        <dbReference type="EMBL" id="MQM03540.1"/>
    </source>
</evidence>
<dbReference type="OrthoDB" id="1843925at2759"/>
<dbReference type="PANTHER" id="PTHR34366">
    <property type="entry name" value="OS07G0289901 PROTEIN-RELATED"/>
    <property type="match status" value="1"/>
</dbReference>
<dbReference type="Pfam" id="PF24865">
    <property type="entry name" value="DUF7731"/>
    <property type="match status" value="1"/>
</dbReference>
<dbReference type="Proteomes" id="UP000652761">
    <property type="component" value="Unassembled WGS sequence"/>
</dbReference>
<keyword evidence="3" id="KW-1185">Reference proteome</keyword>
<evidence type="ECO:0000313" key="3">
    <source>
        <dbReference type="Proteomes" id="UP000652761"/>
    </source>
</evidence>
<sequence>MISSFQDHVGNHPLPITGVQYNVKDWKTWLQIPYLMFRFPRLNAAQNNAVAITARAMLCFDNTTVRTIPENLPAKTTSGELALEHIYKNCQGQYRLTANGTLSVPKNATNFFCNGPCMAETQLVLGCIDGILSNFQFYNGATVQAVNATLLLACGNTTKRGDFNVSKNVIAAPAGHGSGLHSSDVLIPDVGNLADTSRKPVERAHEIDVSSTGCA</sequence>
<protein>
    <recommendedName>
        <fullName evidence="1">DUF7731 domain-containing protein</fullName>
    </recommendedName>
</protein>
<organism evidence="2 3">
    <name type="scientific">Colocasia esculenta</name>
    <name type="common">Wild taro</name>
    <name type="synonym">Arum esculentum</name>
    <dbReference type="NCBI Taxonomy" id="4460"/>
    <lineage>
        <taxon>Eukaryota</taxon>
        <taxon>Viridiplantae</taxon>
        <taxon>Streptophyta</taxon>
        <taxon>Embryophyta</taxon>
        <taxon>Tracheophyta</taxon>
        <taxon>Spermatophyta</taxon>
        <taxon>Magnoliopsida</taxon>
        <taxon>Liliopsida</taxon>
        <taxon>Araceae</taxon>
        <taxon>Aroideae</taxon>
        <taxon>Colocasieae</taxon>
        <taxon>Colocasia</taxon>
    </lineage>
</organism>
<feature type="domain" description="DUF7731" evidence="1">
    <location>
        <begin position="84"/>
        <end position="168"/>
    </location>
</feature>
<reference evidence="2" key="1">
    <citation type="submission" date="2017-07" db="EMBL/GenBank/DDBJ databases">
        <title>Taro Niue Genome Assembly and Annotation.</title>
        <authorList>
            <person name="Atibalentja N."/>
            <person name="Keating K."/>
            <person name="Fields C.J."/>
        </authorList>
    </citation>
    <scope>NUCLEOTIDE SEQUENCE</scope>
    <source>
        <strain evidence="2">Niue_2</strain>
        <tissue evidence="2">Leaf</tissue>
    </source>
</reference>